<dbReference type="RefSeq" id="WP_310368327.1">
    <property type="nucleotide sequence ID" value="NZ_JAVDYB010000001.1"/>
</dbReference>
<dbReference type="Proteomes" id="UP001183643">
    <property type="component" value="Unassembled WGS sequence"/>
</dbReference>
<organism evidence="1 2">
    <name type="scientific">Catenuloplanes atrovinosus</name>
    <dbReference type="NCBI Taxonomy" id="137266"/>
    <lineage>
        <taxon>Bacteria</taxon>
        <taxon>Bacillati</taxon>
        <taxon>Actinomycetota</taxon>
        <taxon>Actinomycetes</taxon>
        <taxon>Micromonosporales</taxon>
        <taxon>Micromonosporaceae</taxon>
        <taxon>Catenuloplanes</taxon>
    </lineage>
</organism>
<comment type="caution">
    <text evidence="1">The sequence shown here is derived from an EMBL/GenBank/DDBJ whole genome shotgun (WGS) entry which is preliminary data.</text>
</comment>
<reference evidence="1" key="1">
    <citation type="submission" date="2023-07" db="EMBL/GenBank/DDBJ databases">
        <title>Sequencing the genomes of 1000 actinobacteria strains.</title>
        <authorList>
            <person name="Klenk H.-P."/>
        </authorList>
    </citation>
    <scope>NUCLEOTIDE SEQUENCE</scope>
    <source>
        <strain evidence="1">DSM 44707</strain>
    </source>
</reference>
<name>A0AAE4C9X8_9ACTN</name>
<dbReference type="SUPFAM" id="SSF52540">
    <property type="entry name" value="P-loop containing nucleoside triphosphate hydrolases"/>
    <property type="match status" value="1"/>
</dbReference>
<evidence type="ECO:0000313" key="1">
    <source>
        <dbReference type="EMBL" id="MDR7276297.1"/>
    </source>
</evidence>
<proteinExistence type="predicted"/>
<dbReference type="AlphaFoldDB" id="A0AAE4C9X8"/>
<dbReference type="GO" id="GO:0005525">
    <property type="term" value="F:GTP binding"/>
    <property type="evidence" value="ECO:0007669"/>
    <property type="project" value="InterPro"/>
</dbReference>
<gene>
    <name evidence="1" type="ORF">J2S41_003075</name>
</gene>
<accession>A0AAE4C9X8</accession>
<evidence type="ECO:0000313" key="2">
    <source>
        <dbReference type="Proteomes" id="UP001183643"/>
    </source>
</evidence>
<dbReference type="InterPro" id="IPR027417">
    <property type="entry name" value="P-loop_NTPase"/>
</dbReference>
<dbReference type="EMBL" id="JAVDYB010000001">
    <property type="protein sequence ID" value="MDR7276297.1"/>
    <property type="molecule type" value="Genomic_DNA"/>
</dbReference>
<protein>
    <submittedName>
        <fullName evidence="1">GTPase</fullName>
    </submittedName>
</protein>
<sequence>MRRSLPTAVFVGRRGVGKGLTLNRLFALGLDTDPLRECRTGPSAHRLRAANGRSWLVVDLPGIAADTDYDAHHRRWLPHADVLVWITHAAVRTYRQDQLFWRDHARFVAARTRLVLAVGRFDARLTGLPGSAAEPAGADLIRRTLSEAAAGVIPSAWTTAGRVRVVPYSIEAGWNLDRLHREIFEEGR</sequence>
<keyword evidence="2" id="KW-1185">Reference proteome</keyword>
<dbReference type="Gene3D" id="3.40.50.300">
    <property type="entry name" value="P-loop containing nucleotide triphosphate hydrolases"/>
    <property type="match status" value="1"/>
</dbReference>